<proteinExistence type="inferred from homology"/>
<dbReference type="AlphaFoldDB" id="A0A2Z6AWG3"/>
<dbReference type="GO" id="GO:0003700">
    <property type="term" value="F:DNA-binding transcription factor activity"/>
    <property type="evidence" value="ECO:0007669"/>
    <property type="project" value="InterPro"/>
</dbReference>
<comment type="similarity">
    <text evidence="1">Belongs to the LysR transcriptional regulatory family.</text>
</comment>
<keyword evidence="2" id="KW-0805">Transcription regulation</keyword>
<keyword evidence="3" id="KW-0238">DNA-binding</keyword>
<dbReference type="EMBL" id="AP017378">
    <property type="protein sequence ID" value="BBD07535.1"/>
    <property type="molecule type" value="Genomic_DNA"/>
</dbReference>
<name>A0A2Z6AWG3_9BACT</name>
<keyword evidence="4" id="KW-0804">Transcription</keyword>
<dbReference type="GO" id="GO:0003677">
    <property type="term" value="F:DNA binding"/>
    <property type="evidence" value="ECO:0007669"/>
    <property type="project" value="UniProtKB-KW"/>
</dbReference>
<dbReference type="SUPFAM" id="SSF53850">
    <property type="entry name" value="Periplasmic binding protein-like II"/>
    <property type="match status" value="1"/>
</dbReference>
<dbReference type="SUPFAM" id="SSF46785">
    <property type="entry name" value="Winged helix' DNA-binding domain"/>
    <property type="match status" value="1"/>
</dbReference>
<dbReference type="InterPro" id="IPR000847">
    <property type="entry name" value="LysR_HTH_N"/>
</dbReference>
<evidence type="ECO:0000256" key="3">
    <source>
        <dbReference type="ARBA" id="ARBA00023125"/>
    </source>
</evidence>
<reference evidence="6 7" key="1">
    <citation type="journal article" date="2018" name="Sci. Adv.">
        <title>Multi-heme cytochromes provide a pathway for survival in energy-limited environments.</title>
        <authorList>
            <person name="Deng X."/>
            <person name="Dohmae N."/>
            <person name="Nealson K.H."/>
            <person name="Hashimoto K."/>
            <person name="Okamoto A."/>
        </authorList>
    </citation>
    <scope>NUCLEOTIDE SEQUENCE [LARGE SCALE GENOMIC DNA]</scope>
    <source>
        <strain evidence="6 7">IS5</strain>
    </source>
</reference>
<keyword evidence="7" id="KW-1185">Reference proteome</keyword>
<evidence type="ECO:0000259" key="5">
    <source>
        <dbReference type="PROSITE" id="PS50931"/>
    </source>
</evidence>
<evidence type="ECO:0000256" key="1">
    <source>
        <dbReference type="ARBA" id="ARBA00009437"/>
    </source>
</evidence>
<dbReference type="InterPro" id="IPR036390">
    <property type="entry name" value="WH_DNA-bd_sf"/>
</dbReference>
<evidence type="ECO:0000313" key="7">
    <source>
        <dbReference type="Proteomes" id="UP000269883"/>
    </source>
</evidence>
<evidence type="ECO:0000256" key="2">
    <source>
        <dbReference type="ARBA" id="ARBA00023015"/>
    </source>
</evidence>
<evidence type="ECO:0000313" key="6">
    <source>
        <dbReference type="EMBL" id="BBD07535.1"/>
    </source>
</evidence>
<dbReference type="KEGG" id="dfl:DFE_0809"/>
<gene>
    <name evidence="6" type="ORF">DFE_0809</name>
</gene>
<dbReference type="Pfam" id="PF00126">
    <property type="entry name" value="HTH_1"/>
    <property type="match status" value="1"/>
</dbReference>
<dbReference type="Proteomes" id="UP000269883">
    <property type="component" value="Chromosome"/>
</dbReference>
<dbReference type="Gene3D" id="1.10.10.10">
    <property type="entry name" value="Winged helix-like DNA-binding domain superfamily/Winged helix DNA-binding domain"/>
    <property type="match status" value="1"/>
</dbReference>
<dbReference type="InterPro" id="IPR005119">
    <property type="entry name" value="LysR_subst-bd"/>
</dbReference>
<dbReference type="Gene3D" id="3.40.190.10">
    <property type="entry name" value="Periplasmic binding protein-like II"/>
    <property type="match status" value="2"/>
</dbReference>
<dbReference type="OrthoDB" id="5317428at2"/>
<protein>
    <submittedName>
        <fullName evidence="6">Transcriptional regulator, LysR family</fullName>
    </submittedName>
</protein>
<accession>A0A2Z6AWG3</accession>
<dbReference type="PANTHER" id="PTHR30346">
    <property type="entry name" value="TRANSCRIPTIONAL DUAL REGULATOR HCAR-RELATED"/>
    <property type="match status" value="1"/>
</dbReference>
<dbReference type="InterPro" id="IPR036388">
    <property type="entry name" value="WH-like_DNA-bd_sf"/>
</dbReference>
<dbReference type="PANTHER" id="PTHR30346:SF0">
    <property type="entry name" value="HCA OPERON TRANSCRIPTIONAL ACTIVATOR HCAR"/>
    <property type="match status" value="1"/>
</dbReference>
<dbReference type="GO" id="GO:0032993">
    <property type="term" value="C:protein-DNA complex"/>
    <property type="evidence" value="ECO:0007669"/>
    <property type="project" value="TreeGrafter"/>
</dbReference>
<evidence type="ECO:0000256" key="4">
    <source>
        <dbReference type="ARBA" id="ARBA00023163"/>
    </source>
</evidence>
<dbReference type="PROSITE" id="PS50931">
    <property type="entry name" value="HTH_LYSR"/>
    <property type="match status" value="1"/>
</dbReference>
<dbReference type="Pfam" id="PF03466">
    <property type="entry name" value="LysR_substrate"/>
    <property type="match status" value="1"/>
</dbReference>
<organism evidence="6 7">
    <name type="scientific">Desulfovibrio ferrophilus</name>
    <dbReference type="NCBI Taxonomy" id="241368"/>
    <lineage>
        <taxon>Bacteria</taxon>
        <taxon>Pseudomonadati</taxon>
        <taxon>Thermodesulfobacteriota</taxon>
        <taxon>Desulfovibrionia</taxon>
        <taxon>Desulfovibrionales</taxon>
        <taxon>Desulfovibrionaceae</taxon>
        <taxon>Desulfovibrio</taxon>
    </lineage>
</organism>
<dbReference type="CDD" id="cd08414">
    <property type="entry name" value="PBP2_LTTR_aromatics_like"/>
    <property type="match status" value="1"/>
</dbReference>
<dbReference type="RefSeq" id="WP_126376871.1">
    <property type="nucleotide sequence ID" value="NZ_AP017378.1"/>
</dbReference>
<dbReference type="PRINTS" id="PR00039">
    <property type="entry name" value="HTHLYSR"/>
</dbReference>
<sequence>MDLRQLRHFLAVAKALHFGKAAIQLHISQPPLSQSIRKLEDELGARLFERTSRSVSLTAAGKYLQEEAQAILDRTTAVAKHVEQMGQGKEGQLTIGTIGPVLEGPLPYSLRHFKEKNPHVDISLQQLTTRNQLQALLRQELDVGFVRPFNTIDSRLSHTRYARESYVMAIPEGHPLAKNSTLSLKEIANETLLIFPRPTNTGLYDAIITCLHRAGATPKLLHTALLKHPTGALVAAGLGFSLMPESLAAIPRPGVVHLPIKDKLPIVEYHLVWTKNNSSRLVQRFVEAMLEKTTIQQVDC</sequence>
<feature type="domain" description="HTH lysR-type" evidence="5">
    <location>
        <begin position="1"/>
        <end position="58"/>
    </location>
</feature>
<dbReference type="FunFam" id="1.10.10.10:FF:000001">
    <property type="entry name" value="LysR family transcriptional regulator"/>
    <property type="match status" value="1"/>
</dbReference>